<proteinExistence type="predicted"/>
<reference evidence="1" key="1">
    <citation type="journal article" date="2014" name="Front. Microbiol.">
        <title>High frequency of phylogenetically diverse reductive dehalogenase-homologous genes in deep subseafloor sedimentary metagenomes.</title>
        <authorList>
            <person name="Kawai M."/>
            <person name="Futagami T."/>
            <person name="Toyoda A."/>
            <person name="Takaki Y."/>
            <person name="Nishi S."/>
            <person name="Hori S."/>
            <person name="Arai W."/>
            <person name="Tsubouchi T."/>
            <person name="Morono Y."/>
            <person name="Uchiyama I."/>
            <person name="Ito T."/>
            <person name="Fujiyama A."/>
            <person name="Inagaki F."/>
            <person name="Takami H."/>
        </authorList>
    </citation>
    <scope>NUCLEOTIDE SEQUENCE</scope>
    <source>
        <strain evidence="1">Expedition CK06-06</strain>
    </source>
</reference>
<comment type="caution">
    <text evidence="1">The sequence shown here is derived from an EMBL/GenBank/DDBJ whole genome shotgun (WGS) entry which is preliminary data.</text>
</comment>
<sequence length="33" mass="3894">MHHFVYKNDDLYCEDVSVSHVAEQVGTPFYLYS</sequence>
<dbReference type="AlphaFoldDB" id="X0WTH6"/>
<accession>X0WTH6</accession>
<gene>
    <name evidence="1" type="ORF">S01H1_63278</name>
</gene>
<feature type="non-terminal residue" evidence="1">
    <location>
        <position position="33"/>
    </location>
</feature>
<name>X0WTH6_9ZZZZ</name>
<evidence type="ECO:0008006" key="2">
    <source>
        <dbReference type="Google" id="ProtNLM"/>
    </source>
</evidence>
<evidence type="ECO:0000313" key="1">
    <source>
        <dbReference type="EMBL" id="GAG34294.1"/>
    </source>
</evidence>
<organism evidence="1">
    <name type="scientific">marine sediment metagenome</name>
    <dbReference type="NCBI Taxonomy" id="412755"/>
    <lineage>
        <taxon>unclassified sequences</taxon>
        <taxon>metagenomes</taxon>
        <taxon>ecological metagenomes</taxon>
    </lineage>
</organism>
<dbReference type="EMBL" id="BARS01041628">
    <property type="protein sequence ID" value="GAG34294.1"/>
    <property type="molecule type" value="Genomic_DNA"/>
</dbReference>
<protein>
    <recommendedName>
        <fullName evidence="2">Diaminopimelate decarboxylase</fullName>
    </recommendedName>
</protein>